<dbReference type="Gene3D" id="3.30.420.150">
    <property type="entry name" value="Exopolyphosphatase. Domain 2"/>
    <property type="match status" value="1"/>
</dbReference>
<evidence type="ECO:0000313" key="4">
    <source>
        <dbReference type="Proteomes" id="UP000308549"/>
    </source>
</evidence>
<accession>A0A4U0U7L0</accession>
<evidence type="ECO:0000313" key="3">
    <source>
        <dbReference type="EMBL" id="TKA30416.1"/>
    </source>
</evidence>
<feature type="domain" description="Ppx/GppA phosphatase N-terminal" evidence="1">
    <location>
        <begin position="2"/>
        <end position="306"/>
    </location>
</feature>
<evidence type="ECO:0000259" key="1">
    <source>
        <dbReference type="Pfam" id="PF02541"/>
    </source>
</evidence>
<dbReference type="EMBL" id="NAJL01000011">
    <property type="protein sequence ID" value="TKA30416.1"/>
    <property type="molecule type" value="Genomic_DNA"/>
</dbReference>
<dbReference type="InterPro" id="IPR057512">
    <property type="entry name" value="RTG2_C"/>
</dbReference>
<dbReference type="GO" id="GO:0006357">
    <property type="term" value="P:regulation of transcription by RNA polymerase II"/>
    <property type="evidence" value="ECO:0007669"/>
    <property type="project" value="TreeGrafter"/>
</dbReference>
<dbReference type="InterPro" id="IPR050273">
    <property type="entry name" value="GppA/Ppx_hydrolase"/>
</dbReference>
<evidence type="ECO:0000259" key="2">
    <source>
        <dbReference type="Pfam" id="PF23566"/>
    </source>
</evidence>
<dbReference type="Proteomes" id="UP000308549">
    <property type="component" value="Unassembled WGS sequence"/>
</dbReference>
<dbReference type="PANTHER" id="PTHR30005">
    <property type="entry name" value="EXOPOLYPHOSPHATASE"/>
    <property type="match status" value="1"/>
</dbReference>
<dbReference type="AlphaFoldDB" id="A0A4U0U7L0"/>
<organism evidence="3 4">
    <name type="scientific">Salinomyces thailandicus</name>
    <dbReference type="NCBI Taxonomy" id="706561"/>
    <lineage>
        <taxon>Eukaryota</taxon>
        <taxon>Fungi</taxon>
        <taxon>Dikarya</taxon>
        <taxon>Ascomycota</taxon>
        <taxon>Pezizomycotina</taxon>
        <taxon>Dothideomycetes</taxon>
        <taxon>Dothideomycetidae</taxon>
        <taxon>Mycosphaerellales</taxon>
        <taxon>Teratosphaeriaceae</taxon>
        <taxon>Salinomyces</taxon>
    </lineage>
</organism>
<reference evidence="3 4" key="1">
    <citation type="submission" date="2017-03" db="EMBL/GenBank/DDBJ databases">
        <title>Genomes of endolithic fungi from Antarctica.</title>
        <authorList>
            <person name="Coleine C."/>
            <person name="Masonjones S."/>
            <person name="Stajich J.E."/>
        </authorList>
    </citation>
    <scope>NUCLEOTIDE SEQUENCE [LARGE SCALE GENOMIC DNA]</scope>
    <source>
        <strain evidence="3 4">CCFEE 6315</strain>
    </source>
</reference>
<dbReference type="Pfam" id="PF02541">
    <property type="entry name" value="Ppx-GppA"/>
    <property type="match status" value="1"/>
</dbReference>
<keyword evidence="4" id="KW-1185">Reference proteome</keyword>
<dbReference type="Gene3D" id="3.30.420.40">
    <property type="match status" value="1"/>
</dbReference>
<dbReference type="PANTHER" id="PTHR30005:SF0">
    <property type="entry name" value="RETROGRADE REGULATION PROTEIN 2"/>
    <property type="match status" value="1"/>
</dbReference>
<dbReference type="Pfam" id="PF23566">
    <property type="entry name" value="RTG2_C"/>
    <property type="match status" value="1"/>
</dbReference>
<comment type="caution">
    <text evidence="3">The sequence shown here is derived from an EMBL/GenBank/DDBJ whole genome shotgun (WGS) entry which is preliminary data.</text>
</comment>
<dbReference type="InterPro" id="IPR003695">
    <property type="entry name" value="Ppx_GppA_N"/>
</dbReference>
<name>A0A4U0U7L0_9PEZI</name>
<dbReference type="OrthoDB" id="2014654at2759"/>
<dbReference type="SUPFAM" id="SSF53067">
    <property type="entry name" value="Actin-like ATPase domain"/>
    <property type="match status" value="2"/>
</dbReference>
<gene>
    <name evidence="3" type="ORF">B0A50_02643</name>
</gene>
<proteinExistence type="predicted"/>
<dbReference type="InterPro" id="IPR043129">
    <property type="entry name" value="ATPase_NBD"/>
</dbReference>
<dbReference type="FunFam" id="3.30.420.40:FF:000191">
    <property type="entry name" value="Retrograde regulation protein 2"/>
    <property type="match status" value="1"/>
</dbReference>
<sequence length="534" mass="58108">MPTVYHHRVGISLYDAQYSAGGERQPIDDQTITAVLSALQQFKMTCKDFGVPEEHITILATEATRTAHNSADFRQQIKHSVGVDVTLLPKAEEGRIGAMGVASSLPQVSGLVMDLGGGSTQLSWLTQQGDQERVTMPAQGAVSMPYGAAAMSRRLQEAEKTSTLGDLRAEVLAAVKEAYATFQIPRDLQKSAEKRGGFTLYLSGGGFRGWGYALMSKHRVQPFPVPVINGFKATRREFLDTEGITSAASSALDNGGDQMFRVSERRASQVPAVAFLISAIAEALPQIEEVRFCQGGVREGYLFSTMSLATSREHPLIVATEPFDSQQRSQAVVRLLQDAVPSGTVSGTPDHNESVFAPAVLTAFTNLMYYHSSHSKDLQATSALRSTTSGILANVHGVLHEDRTVLALLLCSRWGGKVPSSDEQFKCNLEKLVESSLMLWWINYLGVIAQLIAHVYPAGIREQNLTRLSLRARWDADEKRRSLLRLELTLDSDISAEAVGKEVSAIEKVGKKKNWIGGKTGVGHKVAVEVIAAR</sequence>
<feature type="domain" description="RTG2 C-terminal" evidence="2">
    <location>
        <begin position="314"/>
        <end position="530"/>
    </location>
</feature>
<protein>
    <submittedName>
        <fullName evidence="3">Uncharacterized protein</fullName>
    </submittedName>
</protein>